<evidence type="ECO:0000256" key="1">
    <source>
        <dbReference type="ARBA" id="ARBA00023015"/>
    </source>
</evidence>
<dbReference type="SUPFAM" id="SSF55781">
    <property type="entry name" value="GAF domain-like"/>
    <property type="match status" value="1"/>
</dbReference>
<gene>
    <name evidence="5" type="ORF">GCM10009019_03550</name>
</gene>
<keyword evidence="1" id="KW-0805">Transcription regulation</keyword>
<dbReference type="Gene3D" id="3.30.450.40">
    <property type="match status" value="1"/>
</dbReference>
<comment type="caution">
    <text evidence="5">The sequence shown here is derived from an EMBL/GenBank/DDBJ whole genome shotgun (WGS) entry which is preliminary data.</text>
</comment>
<dbReference type="InterPro" id="IPR007050">
    <property type="entry name" value="HTH_bacterioopsin"/>
</dbReference>
<dbReference type="GeneID" id="68572531"/>
<dbReference type="InterPro" id="IPR029016">
    <property type="entry name" value="GAF-like_dom_sf"/>
</dbReference>
<dbReference type="PANTHER" id="PTHR34236">
    <property type="entry name" value="DIMETHYL SULFOXIDE REDUCTASE TRANSCRIPTIONAL ACTIVATOR"/>
    <property type="match status" value="1"/>
</dbReference>
<reference evidence="5 6" key="1">
    <citation type="journal article" date="2019" name="Int. J. Syst. Evol. Microbiol.">
        <title>The Global Catalogue of Microorganisms (GCM) 10K type strain sequencing project: providing services to taxonomists for standard genome sequencing and annotation.</title>
        <authorList>
            <consortium name="The Broad Institute Genomics Platform"/>
            <consortium name="The Broad Institute Genome Sequencing Center for Infectious Disease"/>
            <person name="Wu L."/>
            <person name="Ma J."/>
        </authorList>
    </citation>
    <scope>NUCLEOTIDE SEQUENCE [LARGE SCALE GENOMIC DNA]</scope>
    <source>
        <strain evidence="5 6">JCM 16327</strain>
    </source>
</reference>
<sequence>MDSRLSRENALLHRVCDRLVEASDRTGLEDGVCEAVAGVEGVSYAWLGTRRMTEAVEPRAAAPPDDDFERALEPTAGGDDGPVGRALADREPVVSDATALPDAERRDAATARGTERVAAVPLLWSDALYGVLVAHAPRKGAFTGEFVGVLAEVGTLVGAALAASERRRRLHAGRLVELDLRVTDRGRFPYDATRDLDCRATMLGYTDDDGAFTVTFGVTGPDATAGRVRAATDDATVTVSEPASGGVVAETTRSADSVLGALADVGATLSDGAVENGTARITVRLAPGATIPAVIDRVDAIAATVSVASKREIDRGDATYTGALDALTDRQRTVLTAAYENGYFEWPRDASGDDLAAALDIAPATFHQHLRAAHRNLLDELLAD</sequence>
<keyword evidence="6" id="KW-1185">Reference proteome</keyword>
<dbReference type="Pfam" id="PF15915">
    <property type="entry name" value="BAT"/>
    <property type="match status" value="1"/>
</dbReference>
<evidence type="ECO:0000313" key="6">
    <source>
        <dbReference type="Proteomes" id="UP001500194"/>
    </source>
</evidence>
<dbReference type="AlphaFoldDB" id="A0AAV3SY20"/>
<dbReference type="InterPro" id="IPR003018">
    <property type="entry name" value="GAF"/>
</dbReference>
<dbReference type="Proteomes" id="UP001500194">
    <property type="component" value="Unassembled WGS sequence"/>
</dbReference>
<evidence type="ECO:0000256" key="2">
    <source>
        <dbReference type="ARBA" id="ARBA00023163"/>
    </source>
</evidence>
<evidence type="ECO:0000256" key="3">
    <source>
        <dbReference type="SAM" id="MobiDB-lite"/>
    </source>
</evidence>
<protein>
    <recommendedName>
        <fullName evidence="4">GAF domain-containing protein</fullName>
    </recommendedName>
</protein>
<dbReference type="InterPro" id="IPR031803">
    <property type="entry name" value="BAT_GAF/HTH-assoc"/>
</dbReference>
<evidence type="ECO:0000313" key="5">
    <source>
        <dbReference type="EMBL" id="GAA0644817.1"/>
    </source>
</evidence>
<feature type="domain" description="GAF" evidence="4">
    <location>
        <begin position="11"/>
        <end position="171"/>
    </location>
</feature>
<dbReference type="RefSeq" id="WP_227261927.1">
    <property type="nucleotide sequence ID" value="NZ_BAAADU010000002.1"/>
</dbReference>
<dbReference type="Pfam" id="PF04967">
    <property type="entry name" value="HTH_10"/>
    <property type="match status" value="1"/>
</dbReference>
<accession>A0AAV3SY20</accession>
<dbReference type="Pfam" id="PF13185">
    <property type="entry name" value="GAF_2"/>
    <property type="match status" value="1"/>
</dbReference>
<proteinExistence type="predicted"/>
<dbReference type="PANTHER" id="PTHR34236:SF1">
    <property type="entry name" value="DIMETHYL SULFOXIDE REDUCTASE TRANSCRIPTIONAL ACTIVATOR"/>
    <property type="match status" value="1"/>
</dbReference>
<name>A0AAV3SY20_9EURY</name>
<keyword evidence="2" id="KW-0804">Transcription</keyword>
<dbReference type="EMBL" id="BAAADU010000002">
    <property type="protein sequence ID" value="GAA0644817.1"/>
    <property type="molecule type" value="Genomic_DNA"/>
</dbReference>
<organism evidence="5 6">
    <name type="scientific">Salarchaeum japonicum</name>
    <dbReference type="NCBI Taxonomy" id="555573"/>
    <lineage>
        <taxon>Archaea</taxon>
        <taxon>Methanobacteriati</taxon>
        <taxon>Methanobacteriota</taxon>
        <taxon>Stenosarchaea group</taxon>
        <taxon>Halobacteria</taxon>
        <taxon>Halobacteriales</taxon>
        <taxon>Halobacteriaceae</taxon>
    </lineage>
</organism>
<feature type="region of interest" description="Disordered" evidence="3">
    <location>
        <begin position="56"/>
        <end position="86"/>
    </location>
</feature>
<dbReference type="SMART" id="SM00065">
    <property type="entry name" value="GAF"/>
    <property type="match status" value="1"/>
</dbReference>
<evidence type="ECO:0000259" key="4">
    <source>
        <dbReference type="SMART" id="SM00065"/>
    </source>
</evidence>